<proteinExistence type="predicted"/>
<evidence type="ECO:0000313" key="2">
    <source>
        <dbReference type="Proteomes" id="UP000559256"/>
    </source>
</evidence>
<dbReference type="Proteomes" id="UP000559256">
    <property type="component" value="Unassembled WGS sequence"/>
</dbReference>
<accession>A0A8H5LML2</accession>
<organism evidence="1 2">
    <name type="scientific">Tetrapyrgos nigripes</name>
    <dbReference type="NCBI Taxonomy" id="182062"/>
    <lineage>
        <taxon>Eukaryota</taxon>
        <taxon>Fungi</taxon>
        <taxon>Dikarya</taxon>
        <taxon>Basidiomycota</taxon>
        <taxon>Agaricomycotina</taxon>
        <taxon>Agaricomycetes</taxon>
        <taxon>Agaricomycetidae</taxon>
        <taxon>Agaricales</taxon>
        <taxon>Marasmiineae</taxon>
        <taxon>Marasmiaceae</taxon>
        <taxon>Tetrapyrgos</taxon>
    </lineage>
</organism>
<keyword evidence="2" id="KW-1185">Reference proteome</keyword>
<protein>
    <submittedName>
        <fullName evidence="1">Uncharacterized protein</fullName>
    </submittedName>
</protein>
<comment type="caution">
    <text evidence="1">The sequence shown here is derived from an EMBL/GenBank/DDBJ whole genome shotgun (WGS) entry which is preliminary data.</text>
</comment>
<reference evidence="1 2" key="1">
    <citation type="journal article" date="2020" name="ISME J.">
        <title>Uncovering the hidden diversity of litter-decomposition mechanisms in mushroom-forming fungi.</title>
        <authorList>
            <person name="Floudas D."/>
            <person name="Bentzer J."/>
            <person name="Ahren D."/>
            <person name="Johansson T."/>
            <person name="Persson P."/>
            <person name="Tunlid A."/>
        </authorList>
    </citation>
    <scope>NUCLEOTIDE SEQUENCE [LARGE SCALE GENOMIC DNA]</scope>
    <source>
        <strain evidence="1 2">CBS 291.85</strain>
    </source>
</reference>
<dbReference type="EMBL" id="JAACJM010000037">
    <property type="protein sequence ID" value="KAF5362736.1"/>
    <property type="molecule type" value="Genomic_DNA"/>
</dbReference>
<sequence>MKEMWATTACGNNESQKDCDYITSQTLFLPPTTIISVFNVASTAIPQIYARGSSNFEQVKGSRGFSRCWISVPCLFKFGRVRSGQWSGLVSGQGLSMIQIFLFLVSVSDYPTKTKNINFCD</sequence>
<dbReference type="AlphaFoldDB" id="A0A8H5LML2"/>
<gene>
    <name evidence="1" type="ORF">D9758_011669</name>
</gene>
<name>A0A8H5LML2_9AGAR</name>
<evidence type="ECO:0000313" key="1">
    <source>
        <dbReference type="EMBL" id="KAF5362736.1"/>
    </source>
</evidence>